<evidence type="ECO:0000313" key="13">
    <source>
        <dbReference type="Proteomes" id="UP000694408"/>
    </source>
</evidence>
<evidence type="ECO:0000256" key="5">
    <source>
        <dbReference type="ARBA" id="ARBA00022927"/>
    </source>
</evidence>
<dbReference type="CDD" id="cd15851">
    <property type="entry name" value="SNARE_Syntaxin6"/>
    <property type="match status" value="1"/>
</dbReference>
<comment type="subcellular location">
    <subcellularLocation>
        <location evidence="1">Golgi apparatus membrane</location>
        <topology evidence="1">Single-pass type IV membrane protein</topology>
    </subcellularLocation>
</comment>
<evidence type="ECO:0000256" key="8">
    <source>
        <dbReference type="ARBA" id="ARBA00023054"/>
    </source>
</evidence>
<dbReference type="GO" id="GO:0005484">
    <property type="term" value="F:SNAP receptor activity"/>
    <property type="evidence" value="ECO:0007669"/>
    <property type="project" value="InterPro"/>
</dbReference>
<comment type="similarity">
    <text evidence="2">Belongs to the syntaxin family.</text>
</comment>
<evidence type="ECO:0000256" key="7">
    <source>
        <dbReference type="ARBA" id="ARBA00023034"/>
    </source>
</evidence>
<keyword evidence="3" id="KW-0813">Transport</keyword>
<evidence type="ECO:0000256" key="9">
    <source>
        <dbReference type="ARBA" id="ARBA00023136"/>
    </source>
</evidence>
<keyword evidence="5" id="KW-0653">Protein transport</keyword>
<keyword evidence="9" id="KW-0472">Membrane</keyword>
<dbReference type="InterPro" id="IPR015260">
    <property type="entry name" value="Syntaxin-6/10/61_N"/>
</dbReference>
<dbReference type="FunFam" id="1.20.58.90:FF:000002">
    <property type="entry name" value="syntaxin-6 isoform X1"/>
    <property type="match status" value="1"/>
</dbReference>
<evidence type="ECO:0000256" key="2">
    <source>
        <dbReference type="ARBA" id="ARBA00009063"/>
    </source>
</evidence>
<evidence type="ECO:0000256" key="3">
    <source>
        <dbReference type="ARBA" id="ARBA00022448"/>
    </source>
</evidence>
<dbReference type="Ensembl" id="ENSJHYT00000023927.1">
    <property type="protein sequence ID" value="ENSJHYP00000019846.1"/>
    <property type="gene ID" value="ENSJHYG00000015077.1"/>
</dbReference>
<protein>
    <submittedName>
        <fullName evidence="12">Syntaxin 6</fullName>
    </submittedName>
</protein>
<name>A0A8C5JKG4_JUNHY</name>
<dbReference type="PROSITE" id="PS00914">
    <property type="entry name" value="SYNTAXIN"/>
    <property type="match status" value="1"/>
</dbReference>
<dbReference type="GO" id="GO:0031982">
    <property type="term" value="C:vesicle"/>
    <property type="evidence" value="ECO:0007669"/>
    <property type="project" value="UniProtKB-ARBA"/>
</dbReference>
<feature type="region of interest" description="Disordered" evidence="10">
    <location>
        <begin position="1"/>
        <end position="22"/>
    </location>
</feature>
<dbReference type="AlphaFoldDB" id="A0A8C5JKG4"/>
<evidence type="ECO:0000256" key="6">
    <source>
        <dbReference type="ARBA" id="ARBA00022989"/>
    </source>
</evidence>
<dbReference type="Gene3D" id="1.20.5.110">
    <property type="match status" value="1"/>
</dbReference>
<dbReference type="Proteomes" id="UP000694408">
    <property type="component" value="Unplaced"/>
</dbReference>
<evidence type="ECO:0000256" key="1">
    <source>
        <dbReference type="ARBA" id="ARBA00004409"/>
    </source>
</evidence>
<feature type="domain" description="T-SNARE coiled-coil homology" evidence="11">
    <location>
        <begin position="207"/>
        <end position="269"/>
    </location>
</feature>
<dbReference type="SUPFAM" id="SSF58038">
    <property type="entry name" value="SNARE fusion complex"/>
    <property type="match status" value="1"/>
</dbReference>
<dbReference type="GO" id="GO:0005802">
    <property type="term" value="C:trans-Golgi network"/>
    <property type="evidence" value="ECO:0007669"/>
    <property type="project" value="UniProtKB-ARBA"/>
</dbReference>
<dbReference type="CDD" id="cd21447">
    <property type="entry name" value="SNARE_NTD_STX6"/>
    <property type="match status" value="1"/>
</dbReference>
<evidence type="ECO:0000259" key="11">
    <source>
        <dbReference type="PROSITE" id="PS50192"/>
    </source>
</evidence>
<keyword evidence="8" id="KW-0175">Coiled coil</keyword>
<reference evidence="12" key="1">
    <citation type="submission" date="2025-08" db="UniProtKB">
        <authorList>
            <consortium name="Ensembl"/>
        </authorList>
    </citation>
    <scope>IDENTIFICATION</scope>
</reference>
<reference evidence="12" key="2">
    <citation type="submission" date="2025-09" db="UniProtKB">
        <authorList>
            <consortium name="Ensembl"/>
        </authorList>
    </citation>
    <scope>IDENTIFICATION</scope>
</reference>
<accession>A0A8C5JKG4</accession>
<proteinExistence type="inferred from homology"/>
<dbReference type="Pfam" id="PF09177">
    <property type="entry name" value="STX6_10_61_N"/>
    <property type="match status" value="1"/>
</dbReference>
<dbReference type="InterPro" id="IPR000727">
    <property type="entry name" value="T_SNARE_dom"/>
</dbReference>
<sequence>MMGDVTGHAPPGARRGRGPPGALWGRVPWRGRGLAVAVACGGGSAMSMEDPFFVVKGEVQKAVNTAQGLFQRWTELLQDPSIATREEIDWTTNELRNNLRSIEWDLEDLDETISIVEANPRKFNLDATELGIRKAFITSTRQVVRDMKDQMSNSSMQALAERKNRQALLGESGSQSWSSGPDKYSRLDRELQLANSHFIEEQQAQQQLIVEQQDEQLELVSGSIGVLKNMSQRIGGELEEQAVMLDDFSHELDSTQSRLDNVMKKLAKVSHMTSGRSWGVGCSPGKGETSPGSSGWDIVLAPSQPRGASSSQFLKEGEGFQARQLLLPRHCSAACPLPLFYLQMPFYLCCCCWENPPLTAGRGSSAASCSAALSRAACGTKAVKVPLNTECLQQSPSQIPPALGLLVPAGCCGSHLSQLVEERAEFCAEPTEKSL</sequence>
<dbReference type="PANTHER" id="PTHR12791">
    <property type="entry name" value="GOLGI SNARE BET1-RELATED"/>
    <property type="match status" value="1"/>
</dbReference>
<organism evidence="12 13">
    <name type="scientific">Junco hyemalis</name>
    <name type="common">Dark-eyed junco</name>
    <dbReference type="NCBI Taxonomy" id="40217"/>
    <lineage>
        <taxon>Eukaryota</taxon>
        <taxon>Metazoa</taxon>
        <taxon>Chordata</taxon>
        <taxon>Craniata</taxon>
        <taxon>Vertebrata</taxon>
        <taxon>Euteleostomi</taxon>
        <taxon>Archelosauria</taxon>
        <taxon>Archosauria</taxon>
        <taxon>Dinosauria</taxon>
        <taxon>Saurischia</taxon>
        <taxon>Theropoda</taxon>
        <taxon>Coelurosauria</taxon>
        <taxon>Aves</taxon>
        <taxon>Neognathae</taxon>
        <taxon>Neoaves</taxon>
        <taxon>Telluraves</taxon>
        <taxon>Australaves</taxon>
        <taxon>Passeriformes</taxon>
        <taxon>Passerellidae</taxon>
        <taxon>Junco</taxon>
    </lineage>
</organism>
<keyword evidence="6" id="KW-1133">Transmembrane helix</keyword>
<keyword evidence="7" id="KW-0333">Golgi apparatus</keyword>
<dbReference type="SUPFAM" id="SSF47661">
    <property type="entry name" value="t-snare proteins"/>
    <property type="match status" value="1"/>
</dbReference>
<evidence type="ECO:0000313" key="12">
    <source>
        <dbReference type="Ensembl" id="ENSJHYP00000019846.1"/>
    </source>
</evidence>
<dbReference type="Gene3D" id="1.20.58.90">
    <property type="match status" value="1"/>
</dbReference>
<dbReference type="InterPro" id="IPR006012">
    <property type="entry name" value="Syntaxin/epimorphin_CS"/>
</dbReference>
<dbReference type="GO" id="GO:0000139">
    <property type="term" value="C:Golgi membrane"/>
    <property type="evidence" value="ECO:0007669"/>
    <property type="project" value="UniProtKB-SubCell"/>
</dbReference>
<keyword evidence="4" id="KW-0812">Transmembrane</keyword>
<evidence type="ECO:0000256" key="4">
    <source>
        <dbReference type="ARBA" id="ARBA00022692"/>
    </source>
</evidence>
<dbReference type="SMART" id="SM00397">
    <property type="entry name" value="t_SNARE"/>
    <property type="match status" value="1"/>
</dbReference>
<dbReference type="InterPro" id="IPR010989">
    <property type="entry name" value="SNARE"/>
</dbReference>
<dbReference type="GO" id="GO:0048193">
    <property type="term" value="P:Golgi vesicle transport"/>
    <property type="evidence" value="ECO:0007669"/>
    <property type="project" value="InterPro"/>
</dbReference>
<keyword evidence="13" id="KW-1185">Reference proteome</keyword>
<evidence type="ECO:0000256" key="10">
    <source>
        <dbReference type="SAM" id="MobiDB-lite"/>
    </source>
</evidence>
<dbReference type="FunFam" id="1.20.5.110:FF:000006">
    <property type="entry name" value="Syntaxin 6"/>
    <property type="match status" value="1"/>
</dbReference>
<dbReference type="GO" id="GO:0006886">
    <property type="term" value="P:intracellular protein transport"/>
    <property type="evidence" value="ECO:0007669"/>
    <property type="project" value="InterPro"/>
</dbReference>
<dbReference type="PROSITE" id="PS50192">
    <property type="entry name" value="T_SNARE"/>
    <property type="match status" value="1"/>
</dbReference>